<keyword evidence="1" id="KW-0812">Transmembrane</keyword>
<dbReference type="OrthoDB" id="8687362at2"/>
<keyword evidence="1" id="KW-0472">Membrane</keyword>
<protein>
    <recommendedName>
        <fullName evidence="4">Cache domain-containing protein</fullName>
    </recommendedName>
</protein>
<evidence type="ECO:0000256" key="1">
    <source>
        <dbReference type="SAM" id="Phobius"/>
    </source>
</evidence>
<keyword evidence="1" id="KW-1133">Transmembrane helix</keyword>
<reference evidence="2 3" key="1">
    <citation type="submission" date="2018-11" db="EMBL/GenBank/DDBJ databases">
        <title>Sequencing the genomes of 1000 actinobacteria strains.</title>
        <authorList>
            <person name="Klenk H.-P."/>
        </authorList>
    </citation>
    <scope>NUCLEOTIDE SEQUENCE [LARGE SCALE GENOMIC DNA]</scope>
    <source>
        <strain evidence="2 3">DSM 44254</strain>
    </source>
</reference>
<feature type="transmembrane region" description="Helical" evidence="1">
    <location>
        <begin position="136"/>
        <end position="159"/>
    </location>
</feature>
<gene>
    <name evidence="2" type="ORF">EDD29_7375</name>
</gene>
<accession>A0A3N1D814</accession>
<proteinExistence type="predicted"/>
<evidence type="ECO:0008006" key="4">
    <source>
        <dbReference type="Google" id="ProtNLM"/>
    </source>
</evidence>
<dbReference type="Proteomes" id="UP000272400">
    <property type="component" value="Unassembled WGS sequence"/>
</dbReference>
<keyword evidence="3" id="KW-1185">Reference proteome</keyword>
<dbReference type="AlphaFoldDB" id="A0A3N1D814"/>
<dbReference type="Gene3D" id="3.30.450.20">
    <property type="entry name" value="PAS domain"/>
    <property type="match status" value="1"/>
</dbReference>
<sequence>MLIVERAQALTDEVFAAVAAVREATVRLAGGGPLRSTDLAALRPLLFERLGPLVVGLGFIALPGLLADSHWYLEWWQHDPDGGVPRQFNAELDPARPAFYDYTQWDWFAGPQAGAERSICGPYVDYLCTDEYSLTFSLPVLAGGAFVGVAAADVFVSAFERAVLPALKDLRAPAFIASAAGRVIASTSARWTSGAVYRGAPGHTSHPIGRTGLSLITAG</sequence>
<evidence type="ECO:0000313" key="2">
    <source>
        <dbReference type="EMBL" id="ROO89670.1"/>
    </source>
</evidence>
<organism evidence="2 3">
    <name type="scientific">Actinocorallia herbida</name>
    <dbReference type="NCBI Taxonomy" id="58109"/>
    <lineage>
        <taxon>Bacteria</taxon>
        <taxon>Bacillati</taxon>
        <taxon>Actinomycetota</taxon>
        <taxon>Actinomycetes</taxon>
        <taxon>Streptosporangiales</taxon>
        <taxon>Thermomonosporaceae</taxon>
        <taxon>Actinocorallia</taxon>
    </lineage>
</organism>
<dbReference type="CDD" id="cd12913">
    <property type="entry name" value="PDC1_MCP_like"/>
    <property type="match status" value="1"/>
</dbReference>
<comment type="caution">
    <text evidence="2">The sequence shown here is derived from an EMBL/GenBank/DDBJ whole genome shotgun (WGS) entry which is preliminary data.</text>
</comment>
<dbReference type="EMBL" id="RJKE01000001">
    <property type="protein sequence ID" value="ROO89670.1"/>
    <property type="molecule type" value="Genomic_DNA"/>
</dbReference>
<feature type="transmembrane region" description="Helical" evidence="1">
    <location>
        <begin position="53"/>
        <end position="73"/>
    </location>
</feature>
<dbReference type="RefSeq" id="WP_123668727.1">
    <property type="nucleotide sequence ID" value="NZ_RJKE01000001.1"/>
</dbReference>
<name>A0A3N1D814_9ACTN</name>
<evidence type="ECO:0000313" key="3">
    <source>
        <dbReference type="Proteomes" id="UP000272400"/>
    </source>
</evidence>